<dbReference type="PANTHER" id="PTHR21354">
    <property type="entry name" value="ZINC FINGER PROTEIN 511"/>
    <property type="match status" value="1"/>
</dbReference>
<evidence type="ECO:0000313" key="2">
    <source>
        <dbReference type="EMBL" id="SCU84438.1"/>
    </source>
</evidence>
<dbReference type="InterPro" id="IPR039258">
    <property type="entry name" value="ZNF511"/>
</dbReference>
<proteinExistence type="predicted"/>
<dbReference type="Proteomes" id="UP000190274">
    <property type="component" value="Chromosome D"/>
</dbReference>
<accession>A0A1G4J4A7</accession>
<evidence type="ECO:0000259" key="1">
    <source>
        <dbReference type="PROSITE" id="PS00028"/>
    </source>
</evidence>
<gene>
    <name evidence="2" type="ORF">LADA_0D01684G</name>
</gene>
<evidence type="ECO:0000313" key="3">
    <source>
        <dbReference type="Proteomes" id="UP000190274"/>
    </source>
</evidence>
<feature type="domain" description="C2H2-type" evidence="1">
    <location>
        <begin position="51"/>
        <end position="72"/>
    </location>
</feature>
<reference evidence="2 3" key="1">
    <citation type="submission" date="2016-03" db="EMBL/GenBank/DDBJ databases">
        <authorList>
            <person name="Devillers H."/>
        </authorList>
    </citation>
    <scope>NUCLEOTIDE SEQUENCE [LARGE SCALE GENOMIC DNA]</scope>
    <source>
        <strain evidence="2">CBS 10888</strain>
    </source>
</reference>
<keyword evidence="3" id="KW-1185">Reference proteome</keyword>
<sequence length="125" mass="14701">MKRRLERQDGPQTTAKPRKNGVVCNEPPCANDYVSLELYSSHVSQFHDNVCCACGKNFVYQRILDLHLEECHDPFRDSDSQLKCWHAKCRDQFPTHALRIEHLQRTHHYPSSYDFDIIYKGYVTT</sequence>
<dbReference type="PANTHER" id="PTHR21354:SF0">
    <property type="entry name" value="ZINC FINGER PROTEIN 511"/>
    <property type="match status" value="1"/>
</dbReference>
<organism evidence="2 3">
    <name type="scientific">Lachancea dasiensis</name>
    <dbReference type="NCBI Taxonomy" id="1072105"/>
    <lineage>
        <taxon>Eukaryota</taxon>
        <taxon>Fungi</taxon>
        <taxon>Dikarya</taxon>
        <taxon>Ascomycota</taxon>
        <taxon>Saccharomycotina</taxon>
        <taxon>Saccharomycetes</taxon>
        <taxon>Saccharomycetales</taxon>
        <taxon>Saccharomycetaceae</taxon>
        <taxon>Lachancea</taxon>
    </lineage>
</organism>
<dbReference type="AlphaFoldDB" id="A0A1G4J4A7"/>
<protein>
    <submittedName>
        <fullName evidence="2">LADA_0D01684g1_1</fullName>
    </submittedName>
</protein>
<dbReference type="PROSITE" id="PS00028">
    <property type="entry name" value="ZINC_FINGER_C2H2_1"/>
    <property type="match status" value="1"/>
</dbReference>
<dbReference type="InterPro" id="IPR013087">
    <property type="entry name" value="Znf_C2H2_type"/>
</dbReference>
<name>A0A1G4J4A7_9SACH</name>
<dbReference type="EMBL" id="LT598454">
    <property type="protein sequence ID" value="SCU84438.1"/>
    <property type="molecule type" value="Genomic_DNA"/>
</dbReference>
<dbReference type="OrthoDB" id="18440at2759"/>